<dbReference type="AlphaFoldDB" id="A0A2G1VMF4"/>
<reference evidence="2 3" key="1">
    <citation type="submission" date="2017-08" db="EMBL/GenBank/DDBJ databases">
        <title>The whole genome shortgun sequences of strain Leeuwenhoekiella nanhaiensis G18 from the South China Sea.</title>
        <authorList>
            <person name="Liu Q."/>
        </authorList>
    </citation>
    <scope>NUCLEOTIDE SEQUENCE [LARGE SCALE GENOMIC DNA]</scope>
    <source>
        <strain evidence="2 3">G18</strain>
    </source>
</reference>
<feature type="compositionally biased region" description="Basic and acidic residues" evidence="1">
    <location>
        <begin position="146"/>
        <end position="155"/>
    </location>
</feature>
<accession>A0A2G1VMF4</accession>
<evidence type="ECO:0000313" key="3">
    <source>
        <dbReference type="Proteomes" id="UP000229433"/>
    </source>
</evidence>
<dbReference type="Proteomes" id="UP000229433">
    <property type="component" value="Unassembled WGS sequence"/>
</dbReference>
<dbReference type="EMBL" id="NQXA01000023">
    <property type="protein sequence ID" value="PHQ27952.1"/>
    <property type="molecule type" value="Genomic_DNA"/>
</dbReference>
<comment type="caution">
    <text evidence="2">The sequence shown here is derived from an EMBL/GenBank/DDBJ whole genome shotgun (WGS) entry which is preliminary data.</text>
</comment>
<keyword evidence="3" id="KW-1185">Reference proteome</keyword>
<sequence length="155" mass="17888">MKTLFIGLMAIGFLSLYSCQQEKDPKALMENPEKRTAIYNAIVENDDYTNEFMESMHGNKHTMEMMRGNEKMMGAMMNGQGMQMMMKDSMMMHSMMDGMMKDGKMMGKMMKMMHEKGMMSKDCMESCKNTMGEKGMDMQGMNMDSSIKEDHTDHH</sequence>
<feature type="region of interest" description="Disordered" evidence="1">
    <location>
        <begin position="134"/>
        <end position="155"/>
    </location>
</feature>
<protein>
    <recommendedName>
        <fullName evidence="4">Membrane or secreted protein</fullName>
    </recommendedName>
</protein>
<proteinExistence type="predicted"/>
<dbReference type="OrthoDB" id="1444363at2"/>
<organism evidence="2 3">
    <name type="scientific">Leeuwenhoekiella nanhaiensis</name>
    <dbReference type="NCBI Taxonomy" id="1655491"/>
    <lineage>
        <taxon>Bacteria</taxon>
        <taxon>Pseudomonadati</taxon>
        <taxon>Bacteroidota</taxon>
        <taxon>Flavobacteriia</taxon>
        <taxon>Flavobacteriales</taxon>
        <taxon>Flavobacteriaceae</taxon>
        <taxon>Leeuwenhoekiella</taxon>
    </lineage>
</organism>
<name>A0A2G1VMF4_9FLAO</name>
<dbReference type="PROSITE" id="PS51257">
    <property type="entry name" value="PROKAR_LIPOPROTEIN"/>
    <property type="match status" value="1"/>
</dbReference>
<evidence type="ECO:0000313" key="2">
    <source>
        <dbReference type="EMBL" id="PHQ27952.1"/>
    </source>
</evidence>
<gene>
    <name evidence="2" type="ORF">CJ305_17230</name>
</gene>
<evidence type="ECO:0000256" key="1">
    <source>
        <dbReference type="SAM" id="MobiDB-lite"/>
    </source>
</evidence>
<evidence type="ECO:0008006" key="4">
    <source>
        <dbReference type="Google" id="ProtNLM"/>
    </source>
</evidence>